<evidence type="ECO:0000313" key="2">
    <source>
        <dbReference type="Proteomes" id="UP001497680"/>
    </source>
</evidence>
<name>A0ACC0D1Y0_9PEZI</name>
<evidence type="ECO:0000313" key="1">
    <source>
        <dbReference type="EMBL" id="KAI6086669.1"/>
    </source>
</evidence>
<dbReference type="EMBL" id="MU394313">
    <property type="protein sequence ID" value="KAI6086669.1"/>
    <property type="molecule type" value="Genomic_DNA"/>
</dbReference>
<comment type="caution">
    <text evidence="1">The sequence shown here is derived from an EMBL/GenBank/DDBJ whole genome shotgun (WGS) entry which is preliminary data.</text>
</comment>
<proteinExistence type="predicted"/>
<protein>
    <submittedName>
        <fullName evidence="1">Uncharacterized protein</fullName>
    </submittedName>
</protein>
<accession>A0ACC0D1Y0</accession>
<organism evidence="1 2">
    <name type="scientific">Hypoxylon rubiginosum</name>
    <dbReference type="NCBI Taxonomy" id="110542"/>
    <lineage>
        <taxon>Eukaryota</taxon>
        <taxon>Fungi</taxon>
        <taxon>Dikarya</taxon>
        <taxon>Ascomycota</taxon>
        <taxon>Pezizomycotina</taxon>
        <taxon>Sordariomycetes</taxon>
        <taxon>Xylariomycetidae</taxon>
        <taxon>Xylariales</taxon>
        <taxon>Hypoxylaceae</taxon>
        <taxon>Hypoxylon</taxon>
    </lineage>
</organism>
<dbReference type="Proteomes" id="UP001497680">
    <property type="component" value="Unassembled WGS sequence"/>
</dbReference>
<gene>
    <name evidence="1" type="ORF">F4821DRAFT_123769</name>
</gene>
<keyword evidence="2" id="KW-1185">Reference proteome</keyword>
<reference evidence="1 2" key="1">
    <citation type="journal article" date="2022" name="New Phytol.">
        <title>Ecological generalism drives hyperdiversity of secondary metabolite gene clusters in xylarialean endophytes.</title>
        <authorList>
            <person name="Franco M.E.E."/>
            <person name="Wisecaver J.H."/>
            <person name="Arnold A.E."/>
            <person name="Ju Y.M."/>
            <person name="Slot J.C."/>
            <person name="Ahrendt S."/>
            <person name="Moore L.P."/>
            <person name="Eastman K.E."/>
            <person name="Scott K."/>
            <person name="Konkel Z."/>
            <person name="Mondo S.J."/>
            <person name="Kuo A."/>
            <person name="Hayes R.D."/>
            <person name="Haridas S."/>
            <person name="Andreopoulos B."/>
            <person name="Riley R."/>
            <person name="LaButti K."/>
            <person name="Pangilinan J."/>
            <person name="Lipzen A."/>
            <person name="Amirebrahimi M."/>
            <person name="Yan J."/>
            <person name="Adam C."/>
            <person name="Keymanesh K."/>
            <person name="Ng V."/>
            <person name="Louie K."/>
            <person name="Northen T."/>
            <person name="Drula E."/>
            <person name="Henrissat B."/>
            <person name="Hsieh H.M."/>
            <person name="Youens-Clark K."/>
            <person name="Lutzoni F."/>
            <person name="Miadlikowska J."/>
            <person name="Eastwood D.C."/>
            <person name="Hamelin R.C."/>
            <person name="Grigoriev I.V."/>
            <person name="U'Ren J.M."/>
        </authorList>
    </citation>
    <scope>NUCLEOTIDE SEQUENCE [LARGE SCALE GENOMIC DNA]</scope>
    <source>
        <strain evidence="1 2">ER1909</strain>
    </source>
</reference>
<sequence length="297" mass="33305">MDTTLPVSFALLPAADVDDGSTKYNRVATSPWDIVMGKFGSRSIAFRPKPTGTKDVRPKWQNGPFRFLDLPPEIRNEIIEILLLDLDVDPLPLLLACHQTYAEAGSIFFRYIETEYNGLGLPSFLDGRTTRVSSRQYVQDLRMRFCIGSRTESFGNLCPTLRDMAETGRLQNLRIEIGRFFPDNEFWGCDDPDGLGDFCVGPGLGTGQVISAPLYVAKPWFQDFVSFLGDSGIPKTSLYVEAEDHDKFWCMFHRTHPSGKACDGWWKGVSHLLKIDRSSLVKTLMGAVPVAEIDHDT</sequence>